<name>A0AAV7RTY9_PLEWA</name>
<organism evidence="3 4">
    <name type="scientific">Pleurodeles waltl</name>
    <name type="common">Iberian ribbed newt</name>
    <dbReference type="NCBI Taxonomy" id="8319"/>
    <lineage>
        <taxon>Eukaryota</taxon>
        <taxon>Metazoa</taxon>
        <taxon>Chordata</taxon>
        <taxon>Craniata</taxon>
        <taxon>Vertebrata</taxon>
        <taxon>Euteleostomi</taxon>
        <taxon>Amphibia</taxon>
        <taxon>Batrachia</taxon>
        <taxon>Caudata</taxon>
        <taxon>Salamandroidea</taxon>
        <taxon>Salamandridae</taxon>
        <taxon>Pleurodelinae</taxon>
        <taxon>Pleurodeles</taxon>
    </lineage>
</organism>
<dbReference type="Pfam" id="PF03479">
    <property type="entry name" value="PCC"/>
    <property type="match status" value="1"/>
</dbReference>
<sequence length="318" mass="34846">MLEPGCLLATGGFKKGKAEKEGERLERTAAGSQVRAPITNKLNLKKKAYEVLLKRNLIVATRMGWHHVHLKLIEREFPQFMRGTTSECITTCVLNKAGNNVAQQRNADKKKLGFGGASVRKFTRALRWDVSYCRVVLCDFKYVGTRLSPGNRGFEKGKAEKEGERLERTAAGSGDGPSALAVYALRLGPGEEIVTALLKFVKDKKLQAPFVITCVGSVTKATLRLANFTATNTNEIVHLNEKFEIVSLVGTLNETAHLHISLSDKDGKTLGGHVIGDLEVFTTAEIVIGECSSLQFTREMDERTGFPELVISTRPGNA</sequence>
<dbReference type="SUPFAM" id="SSF117856">
    <property type="entry name" value="AF0104/ALDC/Ptd012-like"/>
    <property type="match status" value="1"/>
</dbReference>
<dbReference type="PROSITE" id="PS51742">
    <property type="entry name" value="PPC"/>
    <property type="match status" value="1"/>
</dbReference>
<protein>
    <recommendedName>
        <fullName evidence="2">PPC domain-containing protein</fullName>
    </recommendedName>
</protein>
<comment type="caution">
    <text evidence="3">The sequence shown here is derived from an EMBL/GenBank/DDBJ whole genome shotgun (WGS) entry which is preliminary data.</text>
</comment>
<accession>A0AAV7RTY9</accession>
<dbReference type="PANTHER" id="PTHR34988:SF1">
    <property type="entry name" value="DNA-BINDING PROTEIN"/>
    <property type="match status" value="1"/>
</dbReference>
<evidence type="ECO:0000256" key="1">
    <source>
        <dbReference type="SAM" id="MobiDB-lite"/>
    </source>
</evidence>
<feature type="compositionally biased region" description="Basic and acidic residues" evidence="1">
    <location>
        <begin position="153"/>
        <end position="168"/>
    </location>
</feature>
<keyword evidence="4" id="KW-1185">Reference proteome</keyword>
<feature type="region of interest" description="Disordered" evidence="1">
    <location>
        <begin position="153"/>
        <end position="173"/>
    </location>
</feature>
<gene>
    <name evidence="3" type="ORF">NDU88_008498</name>
</gene>
<evidence type="ECO:0000313" key="3">
    <source>
        <dbReference type="EMBL" id="KAJ1155769.1"/>
    </source>
</evidence>
<reference evidence="3" key="1">
    <citation type="journal article" date="2022" name="bioRxiv">
        <title>Sequencing and chromosome-scale assembly of the giantPleurodeles waltlgenome.</title>
        <authorList>
            <person name="Brown T."/>
            <person name="Elewa A."/>
            <person name="Iarovenko S."/>
            <person name="Subramanian E."/>
            <person name="Araus A.J."/>
            <person name="Petzold A."/>
            <person name="Susuki M."/>
            <person name="Suzuki K.-i.T."/>
            <person name="Hayashi T."/>
            <person name="Toyoda A."/>
            <person name="Oliveira C."/>
            <person name="Osipova E."/>
            <person name="Leigh N.D."/>
            <person name="Simon A."/>
            <person name="Yun M.H."/>
        </authorList>
    </citation>
    <scope>NUCLEOTIDE SEQUENCE</scope>
    <source>
        <strain evidence="3">20211129_DDA</strain>
        <tissue evidence="3">Liver</tissue>
    </source>
</reference>
<dbReference type="Gene3D" id="3.30.1330.80">
    <property type="entry name" value="Hypothetical protein, similar to alpha- acetolactate decarboxylase, domain 2"/>
    <property type="match status" value="1"/>
</dbReference>
<proteinExistence type="predicted"/>
<dbReference type="PANTHER" id="PTHR34988">
    <property type="entry name" value="PROTEIN, PUTATIVE-RELATED"/>
    <property type="match status" value="1"/>
</dbReference>
<dbReference type="InterPro" id="IPR005175">
    <property type="entry name" value="PPC_dom"/>
</dbReference>
<feature type="domain" description="PPC" evidence="2">
    <location>
        <begin position="177"/>
        <end position="312"/>
    </location>
</feature>
<dbReference type="CDD" id="cd11378">
    <property type="entry name" value="DUF296"/>
    <property type="match status" value="1"/>
</dbReference>
<dbReference type="AlphaFoldDB" id="A0AAV7RTY9"/>
<dbReference type="Proteomes" id="UP001066276">
    <property type="component" value="Chromosome 5"/>
</dbReference>
<dbReference type="EMBL" id="JANPWB010000009">
    <property type="protein sequence ID" value="KAJ1155769.1"/>
    <property type="molecule type" value="Genomic_DNA"/>
</dbReference>
<evidence type="ECO:0000313" key="4">
    <source>
        <dbReference type="Proteomes" id="UP001066276"/>
    </source>
</evidence>
<evidence type="ECO:0000259" key="2">
    <source>
        <dbReference type="PROSITE" id="PS51742"/>
    </source>
</evidence>